<dbReference type="RefSeq" id="WP_037284328.1">
    <property type="nucleotide sequence ID" value="NZ_JEOB01000001.1"/>
</dbReference>
<accession>A0A011W281</accession>
<feature type="transmembrane region" description="Helical" evidence="1">
    <location>
        <begin position="145"/>
        <end position="170"/>
    </location>
</feature>
<dbReference type="EMBL" id="JEOB01000001">
    <property type="protein sequence ID" value="EXM40923.1"/>
    <property type="molecule type" value="Genomic_DNA"/>
</dbReference>
<evidence type="ECO:0000256" key="1">
    <source>
        <dbReference type="SAM" id="Phobius"/>
    </source>
</evidence>
<evidence type="ECO:0000313" key="2">
    <source>
        <dbReference type="EMBL" id="EXM40923.1"/>
    </source>
</evidence>
<gene>
    <name evidence="2" type="ORF">RASY3_01010</name>
</gene>
<protein>
    <submittedName>
        <fullName evidence="2">Uncharacterized protein</fullName>
    </submittedName>
</protein>
<reference evidence="2 3" key="1">
    <citation type="submission" date="2013-06" db="EMBL/GenBank/DDBJ databases">
        <title>Rumen cellulosomics: divergent fiber-degrading strategies revealed by comparative genome-wide analysis of six Ruminococcal strains.</title>
        <authorList>
            <person name="Dassa B."/>
            <person name="Borovok I."/>
            <person name="Lamed R."/>
            <person name="Flint H."/>
            <person name="Yeoman C.J."/>
            <person name="White B."/>
            <person name="Bayer E.A."/>
        </authorList>
    </citation>
    <scope>NUCLEOTIDE SEQUENCE [LARGE SCALE GENOMIC DNA]</scope>
    <source>
        <strain evidence="2 3">SY3</strain>
    </source>
</reference>
<organism evidence="2 3">
    <name type="scientific">Ruminococcus albus SY3</name>
    <dbReference type="NCBI Taxonomy" id="1341156"/>
    <lineage>
        <taxon>Bacteria</taxon>
        <taxon>Bacillati</taxon>
        <taxon>Bacillota</taxon>
        <taxon>Clostridia</taxon>
        <taxon>Eubacteriales</taxon>
        <taxon>Oscillospiraceae</taxon>
        <taxon>Ruminococcus</taxon>
    </lineage>
</organism>
<dbReference type="OrthoDB" id="1819911at2"/>
<dbReference type="Proteomes" id="UP000021369">
    <property type="component" value="Unassembled WGS sequence"/>
</dbReference>
<feature type="transmembrane region" description="Helical" evidence="1">
    <location>
        <begin position="182"/>
        <end position="202"/>
    </location>
</feature>
<keyword evidence="3" id="KW-1185">Reference proteome</keyword>
<keyword evidence="1" id="KW-1133">Transmembrane helix</keyword>
<comment type="caution">
    <text evidence="2">The sequence shown here is derived from an EMBL/GenBank/DDBJ whole genome shotgun (WGS) entry which is preliminary data.</text>
</comment>
<sequence>MVENGTLIEKIEKHPRVWFAVSAVIALICLLSGLTGLLVKSDIDVKDIETAPFYGHAEAEVIERDNDEDFEIRNSFCRFIPTGNEYFFRVCTKDGTWLFVRADKNADIEKKTVIGGRVRKFSGDEKKYLLDKYAIDTYNYIDMTWIRISLLQIASGLLMAFEILLGAAMIKDKISAESKMRNAAEIVFCALPFPFAAIWIYLLCHL</sequence>
<keyword evidence="1" id="KW-0472">Membrane</keyword>
<proteinExistence type="predicted"/>
<evidence type="ECO:0000313" key="3">
    <source>
        <dbReference type="Proteomes" id="UP000021369"/>
    </source>
</evidence>
<feature type="transmembrane region" description="Helical" evidence="1">
    <location>
        <begin position="17"/>
        <end position="39"/>
    </location>
</feature>
<keyword evidence="1" id="KW-0812">Transmembrane</keyword>
<dbReference type="PATRIC" id="fig|1341156.4.peg.735"/>
<dbReference type="AlphaFoldDB" id="A0A011W281"/>
<name>A0A011W281_RUMAL</name>